<dbReference type="EMBL" id="BGPR01018864">
    <property type="protein sequence ID" value="GBN80351.1"/>
    <property type="molecule type" value="Genomic_DNA"/>
</dbReference>
<gene>
    <name evidence="2" type="ORF">AVEN_258586_1</name>
</gene>
<proteinExistence type="predicted"/>
<comment type="caution">
    <text evidence="2">The sequence shown here is derived from an EMBL/GenBank/DDBJ whole genome shotgun (WGS) entry which is preliminary data.</text>
</comment>
<evidence type="ECO:0000313" key="2">
    <source>
        <dbReference type="EMBL" id="GBN80351.1"/>
    </source>
</evidence>
<keyword evidence="3" id="KW-1185">Reference proteome</keyword>
<organism evidence="2 3">
    <name type="scientific">Araneus ventricosus</name>
    <name type="common">Orbweaver spider</name>
    <name type="synonym">Epeira ventricosa</name>
    <dbReference type="NCBI Taxonomy" id="182803"/>
    <lineage>
        <taxon>Eukaryota</taxon>
        <taxon>Metazoa</taxon>
        <taxon>Ecdysozoa</taxon>
        <taxon>Arthropoda</taxon>
        <taxon>Chelicerata</taxon>
        <taxon>Arachnida</taxon>
        <taxon>Araneae</taxon>
        <taxon>Araneomorphae</taxon>
        <taxon>Entelegynae</taxon>
        <taxon>Araneoidea</taxon>
        <taxon>Araneidae</taxon>
        <taxon>Araneus</taxon>
    </lineage>
</organism>
<reference evidence="2 3" key="1">
    <citation type="journal article" date="2019" name="Sci. Rep.">
        <title>Orb-weaving spider Araneus ventricosus genome elucidates the spidroin gene catalogue.</title>
        <authorList>
            <person name="Kono N."/>
            <person name="Nakamura H."/>
            <person name="Ohtoshi R."/>
            <person name="Moran D.A.P."/>
            <person name="Shinohara A."/>
            <person name="Yoshida Y."/>
            <person name="Fujiwara M."/>
            <person name="Mori M."/>
            <person name="Tomita M."/>
            <person name="Arakawa K."/>
        </authorList>
    </citation>
    <scope>NUCLEOTIDE SEQUENCE [LARGE SCALE GENOMIC DNA]</scope>
</reference>
<name>A0A4Y2RX88_ARAVE</name>
<protein>
    <submittedName>
        <fullName evidence="2">Uncharacterized protein</fullName>
    </submittedName>
</protein>
<sequence>RASHALQGEDDDIRYPEDDEPSYAGINGTQYRWPGYPGGGKVPYVLDPDVQKDKSDTFFENKKYVTATSDKYHKCPLNVKRSALTTPGFVFLARIHELPKHQISYRSICNILAFNQTLTKSNR</sequence>
<evidence type="ECO:0000256" key="1">
    <source>
        <dbReference type="SAM" id="MobiDB-lite"/>
    </source>
</evidence>
<accession>A0A4Y2RX88</accession>
<dbReference type="AlphaFoldDB" id="A0A4Y2RX88"/>
<dbReference type="Proteomes" id="UP000499080">
    <property type="component" value="Unassembled WGS sequence"/>
</dbReference>
<feature type="non-terminal residue" evidence="2">
    <location>
        <position position="1"/>
    </location>
</feature>
<evidence type="ECO:0000313" key="3">
    <source>
        <dbReference type="Proteomes" id="UP000499080"/>
    </source>
</evidence>
<feature type="compositionally biased region" description="Acidic residues" evidence="1">
    <location>
        <begin position="8"/>
        <end position="21"/>
    </location>
</feature>
<feature type="region of interest" description="Disordered" evidence="1">
    <location>
        <begin position="1"/>
        <end position="29"/>
    </location>
</feature>